<dbReference type="InterPro" id="IPR002126">
    <property type="entry name" value="Cadherin-like_dom"/>
</dbReference>
<evidence type="ECO:0000313" key="8">
    <source>
        <dbReference type="EMBL" id="KAI2653377.1"/>
    </source>
</evidence>
<evidence type="ECO:0000313" key="9">
    <source>
        <dbReference type="Proteomes" id="UP000830375"/>
    </source>
</evidence>
<accession>A0ABQ8LRV9</accession>
<comment type="subcellular location">
    <subcellularLocation>
        <location evidence="1">Membrane</location>
    </subcellularLocation>
</comment>
<evidence type="ECO:0000256" key="2">
    <source>
        <dbReference type="ARBA" id="ARBA00022737"/>
    </source>
</evidence>
<keyword evidence="9" id="KW-1185">Reference proteome</keyword>
<evidence type="ECO:0000256" key="5">
    <source>
        <dbReference type="PROSITE-ProRule" id="PRU00043"/>
    </source>
</evidence>
<dbReference type="PANTHER" id="PTHR24027:SF431">
    <property type="entry name" value="CADHERIN-RELATED FAMILY MEMBER 5-LIKE ISOFORM X1"/>
    <property type="match status" value="1"/>
</dbReference>
<feature type="domain" description="Cadherin" evidence="7">
    <location>
        <begin position="72"/>
        <end position="166"/>
    </location>
</feature>
<gene>
    <name evidence="8" type="ORF">H4Q32_013617</name>
</gene>
<reference evidence="8 9" key="1">
    <citation type="submission" date="2022-01" db="EMBL/GenBank/DDBJ databases">
        <title>A high-quality chromosome-level genome assembly of rohu carp, Labeo rohita.</title>
        <authorList>
            <person name="Arick M.A. II"/>
            <person name="Hsu C.-Y."/>
            <person name="Magbanua Z."/>
            <person name="Pechanova O."/>
            <person name="Grover C."/>
            <person name="Miller E."/>
            <person name="Thrash A."/>
            <person name="Ezzel L."/>
            <person name="Alam S."/>
            <person name="Benzie J."/>
            <person name="Hamilton M."/>
            <person name="Karsi A."/>
            <person name="Lawrence M.L."/>
            <person name="Peterson D.G."/>
        </authorList>
    </citation>
    <scope>NUCLEOTIDE SEQUENCE [LARGE SCALE GENOMIC DNA]</scope>
    <source>
        <strain evidence="9">BAU-BD-2019</strain>
        <tissue evidence="8">Blood</tissue>
    </source>
</reference>
<proteinExistence type="predicted"/>
<evidence type="ECO:0000256" key="4">
    <source>
        <dbReference type="ARBA" id="ARBA00023136"/>
    </source>
</evidence>
<evidence type="ECO:0000256" key="6">
    <source>
        <dbReference type="SAM" id="MobiDB-lite"/>
    </source>
</evidence>
<dbReference type="SUPFAM" id="SSF49313">
    <property type="entry name" value="Cadherin-like"/>
    <property type="match status" value="3"/>
</dbReference>
<dbReference type="PRINTS" id="PR00205">
    <property type="entry name" value="CADHERIN"/>
</dbReference>
<dbReference type="PANTHER" id="PTHR24027">
    <property type="entry name" value="CADHERIN-23"/>
    <property type="match status" value="1"/>
</dbReference>
<dbReference type="EMBL" id="JACTAM010000018">
    <property type="protein sequence ID" value="KAI2653377.1"/>
    <property type="molecule type" value="Genomic_DNA"/>
</dbReference>
<protein>
    <submittedName>
        <fullName evidence="8">Cadherin-related family member 5</fullName>
    </submittedName>
</protein>
<dbReference type="PROSITE" id="PS50268">
    <property type="entry name" value="CADHERIN_2"/>
    <property type="match status" value="4"/>
</dbReference>
<dbReference type="Proteomes" id="UP000830375">
    <property type="component" value="Unassembled WGS sequence"/>
</dbReference>
<feature type="region of interest" description="Disordered" evidence="6">
    <location>
        <begin position="907"/>
        <end position="926"/>
    </location>
</feature>
<keyword evidence="4" id="KW-0472">Membrane</keyword>
<keyword evidence="3 5" id="KW-0106">Calcium</keyword>
<name>A0ABQ8LRV9_LABRO</name>
<dbReference type="InterPro" id="IPR015919">
    <property type="entry name" value="Cadherin-like_sf"/>
</dbReference>
<sequence>MRVAGDASSLLCSPNRDPPSLQPIEKKNYRLSVRDGFEVDLQSAATVDDSNILPAIFCASNCEGGHDLFGKVKENSPMGTFIANLSFTTHPSSNHMRLKLSGKDADWFYLEGRTIRLNSSSTRIIDREIHGSILTATVRCYEHKTLQAEHRIMVEVLNENDNKPEFLQSSIRPLQLSELTAVNSVVFTVQATDADGDTLTYFIDETSPDARYFRVDLPNSGKVILNKSLDYEIKTQLRLTIYAVETNTDEHYNATATIIINVTDGDDQYPQFQPCTLLSANLSKRICASPLYTANITENEQDVVLDFFPGPIQAVDGDEGLRTPVKYTILSGADNGRFVIDSHSGEVRLTRCVENRLLIPTLRLRVMVRLTAAQTDDPLKYAVATVLVRVLAENRFPPQFNRSTYRGFVSESTSPASLVMTYANKLLILEATDQDFTGGFNPRLQYSLNSQHNSSRLFYITQEGLLIAKTSWLHPGHKYFLEVLATDLESGDIVKAALHVEVLQKGQPVPQGPLGVGHVYSSEAVGRAEGVAGVCLILLAITLFTLVRCIRMIREKRDHVTWSSVADSRHPNVMNQSRPMTLEEETFSYHNEAFSEYDYSTSPFYGKRGIYTKIEEPLPSSSVNLPSITFNKSLREPRRNYLALRPNGKPVNRFNNKTVTFNDYVVVRECDEEFEENTETTFTTEVEICTDLEEIDCELVNDDSDLPEEFEIQSQRITLYCDDIHTESEMLNRDYEINITDHTEVKIDLEDADPLEVRHEKIAGKHIFKSDIQRIRKHSTESQERDHTVTQNPASEDAAQAEFSIFREEPYIINPKALISNADKPVYSESFTSDATRQSDYLNLDPQISVAESSLQNIHDVSSLQTHLSILTFDSDQYNGSEQCLEVEADNTASSNTYYVNEDIATNLDDSSPEEESVSNLDTSSQHLNSLQDIQIECYDTDTDETNDGR</sequence>
<feature type="domain" description="Cadherin" evidence="7">
    <location>
        <begin position="401"/>
        <end position="512"/>
    </location>
</feature>
<evidence type="ECO:0000256" key="1">
    <source>
        <dbReference type="ARBA" id="ARBA00004370"/>
    </source>
</evidence>
<feature type="domain" description="Cadherin" evidence="7">
    <location>
        <begin position="288"/>
        <end position="400"/>
    </location>
</feature>
<evidence type="ECO:0000259" key="7">
    <source>
        <dbReference type="PROSITE" id="PS50268"/>
    </source>
</evidence>
<organism evidence="8 9">
    <name type="scientific">Labeo rohita</name>
    <name type="common">Indian major carp</name>
    <name type="synonym">Cyprinus rohita</name>
    <dbReference type="NCBI Taxonomy" id="84645"/>
    <lineage>
        <taxon>Eukaryota</taxon>
        <taxon>Metazoa</taxon>
        <taxon>Chordata</taxon>
        <taxon>Craniata</taxon>
        <taxon>Vertebrata</taxon>
        <taxon>Euteleostomi</taxon>
        <taxon>Actinopterygii</taxon>
        <taxon>Neopterygii</taxon>
        <taxon>Teleostei</taxon>
        <taxon>Ostariophysi</taxon>
        <taxon>Cypriniformes</taxon>
        <taxon>Cyprinidae</taxon>
        <taxon>Labeoninae</taxon>
        <taxon>Labeonini</taxon>
        <taxon>Labeo</taxon>
    </lineage>
</organism>
<dbReference type="Pfam" id="PF00028">
    <property type="entry name" value="Cadherin"/>
    <property type="match status" value="1"/>
</dbReference>
<dbReference type="Gene3D" id="2.60.40.60">
    <property type="entry name" value="Cadherins"/>
    <property type="match status" value="4"/>
</dbReference>
<evidence type="ECO:0000256" key="3">
    <source>
        <dbReference type="ARBA" id="ARBA00022837"/>
    </source>
</evidence>
<feature type="domain" description="Cadherin" evidence="7">
    <location>
        <begin position="168"/>
        <end position="272"/>
    </location>
</feature>
<feature type="region of interest" description="Disordered" evidence="6">
    <location>
        <begin position="1"/>
        <end position="23"/>
    </location>
</feature>
<comment type="caution">
    <text evidence="8">The sequence shown here is derived from an EMBL/GenBank/DDBJ whole genome shotgun (WGS) entry which is preliminary data.</text>
</comment>
<dbReference type="InterPro" id="IPR039808">
    <property type="entry name" value="Cadherin"/>
</dbReference>
<dbReference type="CDD" id="cd11304">
    <property type="entry name" value="Cadherin_repeat"/>
    <property type="match status" value="2"/>
</dbReference>
<keyword evidence="2" id="KW-0677">Repeat</keyword>
<dbReference type="SMART" id="SM00112">
    <property type="entry name" value="CA"/>
    <property type="match status" value="4"/>
</dbReference>